<comment type="caution">
    <text evidence="1">The sequence shown here is derived from an EMBL/GenBank/DDBJ whole genome shotgun (WGS) entry which is preliminary data.</text>
</comment>
<organism evidence="1 2">
    <name type="scientific">Croceitalea dokdonensis DOKDO 023</name>
    <dbReference type="NCBI Taxonomy" id="1300341"/>
    <lineage>
        <taxon>Bacteria</taxon>
        <taxon>Pseudomonadati</taxon>
        <taxon>Bacteroidota</taxon>
        <taxon>Flavobacteriia</taxon>
        <taxon>Flavobacteriales</taxon>
        <taxon>Flavobacteriaceae</taxon>
        <taxon>Croceitalea</taxon>
    </lineage>
</organism>
<sequence length="44" mass="5142">MNNCFAGKKQCIFWSHKRSISKTIKKHGKWNWDGIYFQGLGTVP</sequence>
<dbReference type="EMBL" id="LDJX01000002">
    <property type="protein sequence ID" value="KPM32789.1"/>
    <property type="molecule type" value="Genomic_DNA"/>
</dbReference>
<dbReference type="Proteomes" id="UP000050280">
    <property type="component" value="Unassembled WGS sequence"/>
</dbReference>
<dbReference type="AlphaFoldDB" id="A0A0P7B1A4"/>
<proteinExistence type="predicted"/>
<keyword evidence="2" id="KW-1185">Reference proteome</keyword>
<reference evidence="1 2" key="1">
    <citation type="submission" date="2015-09" db="EMBL/GenBank/DDBJ databases">
        <title>Genome sequence of the marine flavobacterium Croceitalea dokdonensis DOKDO 023 that contains proton- and sodium-pumping rhodopsins.</title>
        <authorList>
            <person name="Kwon S.-K."/>
            <person name="Lee H.K."/>
            <person name="Kwak M.-J."/>
            <person name="Kim J.F."/>
        </authorList>
    </citation>
    <scope>NUCLEOTIDE SEQUENCE [LARGE SCALE GENOMIC DNA]</scope>
    <source>
        <strain evidence="1 2">DOKDO 023</strain>
    </source>
</reference>
<accession>A0A0P7B1A4</accession>
<protein>
    <submittedName>
        <fullName evidence="1">Uncharacterized protein</fullName>
    </submittedName>
</protein>
<gene>
    <name evidence="1" type="ORF">I595_1216</name>
</gene>
<evidence type="ECO:0000313" key="1">
    <source>
        <dbReference type="EMBL" id="KPM32789.1"/>
    </source>
</evidence>
<dbReference type="STRING" id="1300341.I595_1216"/>
<evidence type="ECO:0000313" key="2">
    <source>
        <dbReference type="Proteomes" id="UP000050280"/>
    </source>
</evidence>
<name>A0A0P7B1A4_9FLAO</name>